<dbReference type="SMART" id="SM00382">
    <property type="entry name" value="AAA"/>
    <property type="match status" value="1"/>
</dbReference>
<keyword evidence="7" id="KW-0029">Amino-acid transport</keyword>
<dbReference type="AlphaFoldDB" id="A0A9W6FP33"/>
<evidence type="ECO:0000313" key="11">
    <source>
        <dbReference type="Proteomes" id="UP001144396"/>
    </source>
</evidence>
<organism evidence="10 11">
    <name type="scientific">Agromyces rhizosphaerae</name>
    <dbReference type="NCBI Taxonomy" id="88374"/>
    <lineage>
        <taxon>Bacteria</taxon>
        <taxon>Bacillati</taxon>
        <taxon>Actinomycetota</taxon>
        <taxon>Actinomycetes</taxon>
        <taxon>Micrococcales</taxon>
        <taxon>Microbacteriaceae</taxon>
        <taxon>Agromyces</taxon>
    </lineage>
</organism>
<dbReference type="PANTHER" id="PTHR43166">
    <property type="entry name" value="AMINO ACID IMPORT ATP-BINDING PROTEIN"/>
    <property type="match status" value="1"/>
</dbReference>
<evidence type="ECO:0000256" key="2">
    <source>
        <dbReference type="ARBA" id="ARBA00005417"/>
    </source>
</evidence>
<keyword evidence="8" id="KW-0472">Membrane</keyword>
<dbReference type="Gene3D" id="3.40.50.300">
    <property type="entry name" value="P-loop containing nucleotide triphosphate hydrolases"/>
    <property type="match status" value="1"/>
</dbReference>
<dbReference type="PROSITE" id="PS00211">
    <property type="entry name" value="ABC_TRANSPORTER_1"/>
    <property type="match status" value="1"/>
</dbReference>
<protein>
    <submittedName>
        <fullName evidence="10">Glutamate ABC transporter ATP-binding protein</fullName>
    </submittedName>
</protein>
<dbReference type="InterPro" id="IPR030679">
    <property type="entry name" value="ABC_ATPase_HisP-typ"/>
</dbReference>
<evidence type="ECO:0000256" key="5">
    <source>
        <dbReference type="ARBA" id="ARBA00022741"/>
    </source>
</evidence>
<keyword evidence="4" id="KW-1003">Cell membrane</keyword>
<dbReference type="RefSeq" id="WP_281884275.1">
    <property type="nucleotide sequence ID" value="NZ_BSDP01000001.1"/>
</dbReference>
<accession>A0A9W6FP33</accession>
<dbReference type="Proteomes" id="UP001144396">
    <property type="component" value="Unassembled WGS sequence"/>
</dbReference>
<comment type="similarity">
    <text evidence="2">Belongs to the ABC transporter superfamily.</text>
</comment>
<dbReference type="GO" id="GO:0005886">
    <property type="term" value="C:plasma membrane"/>
    <property type="evidence" value="ECO:0007669"/>
    <property type="project" value="UniProtKB-SubCell"/>
</dbReference>
<dbReference type="PANTHER" id="PTHR43166:SF9">
    <property type="entry name" value="GLUTAMATE_ASPARTATE IMPORT ATP-BINDING PROTEIN GLTL"/>
    <property type="match status" value="1"/>
</dbReference>
<name>A0A9W6FP33_9MICO</name>
<dbReference type="GO" id="GO:0015424">
    <property type="term" value="F:ABC-type amino acid transporter activity"/>
    <property type="evidence" value="ECO:0007669"/>
    <property type="project" value="InterPro"/>
</dbReference>
<evidence type="ECO:0000256" key="8">
    <source>
        <dbReference type="ARBA" id="ARBA00023136"/>
    </source>
</evidence>
<proteinExistence type="inferred from homology"/>
<keyword evidence="5" id="KW-0547">Nucleotide-binding</keyword>
<sequence>MTERVVKLQSSHVYKSFGDTTVLHDVSARVHANEVVALIGPSGAGKSTFLRCINNLQLIDSGCIEIDGELIGYRRAGEVLHPLPDADAARQRARIGMVFQNFNLFRHMTALANVAYAPIEVLGRSKADARAAARDLLAKVGLEGKEGHYPAQLSGGQQQRVAIARALAMDPTMILLDEPTSALDPELRQEVAAVIRSMAEHDRTMLMATHDIPLVRDIADWVIFMVEGRIVEEGPAGQVLNDPEHERTRQFLSKMSA</sequence>
<comment type="caution">
    <text evidence="10">The sequence shown here is derived from an EMBL/GenBank/DDBJ whole genome shotgun (WGS) entry which is preliminary data.</text>
</comment>
<dbReference type="InterPro" id="IPR003593">
    <property type="entry name" value="AAA+_ATPase"/>
</dbReference>
<dbReference type="GO" id="GO:0016887">
    <property type="term" value="F:ATP hydrolysis activity"/>
    <property type="evidence" value="ECO:0007669"/>
    <property type="project" value="InterPro"/>
</dbReference>
<keyword evidence="3" id="KW-0813">Transport</keyword>
<feature type="domain" description="ABC transporter" evidence="9">
    <location>
        <begin position="8"/>
        <end position="252"/>
    </location>
</feature>
<evidence type="ECO:0000256" key="1">
    <source>
        <dbReference type="ARBA" id="ARBA00004202"/>
    </source>
</evidence>
<evidence type="ECO:0000256" key="4">
    <source>
        <dbReference type="ARBA" id="ARBA00022475"/>
    </source>
</evidence>
<reference evidence="10" key="1">
    <citation type="submission" date="2022-12" db="EMBL/GenBank/DDBJ databases">
        <title>Reference genome sequencing for broad-spectrum identification of bacterial and archaeal isolates by mass spectrometry.</title>
        <authorList>
            <person name="Sekiguchi Y."/>
            <person name="Tourlousse D.M."/>
        </authorList>
    </citation>
    <scope>NUCLEOTIDE SEQUENCE</scope>
    <source>
        <strain evidence="10">14</strain>
    </source>
</reference>
<dbReference type="InterPro" id="IPR027417">
    <property type="entry name" value="P-loop_NTPase"/>
</dbReference>
<evidence type="ECO:0000259" key="9">
    <source>
        <dbReference type="PROSITE" id="PS50893"/>
    </source>
</evidence>
<dbReference type="InterPro" id="IPR003439">
    <property type="entry name" value="ABC_transporter-like_ATP-bd"/>
</dbReference>
<dbReference type="GO" id="GO:0005524">
    <property type="term" value="F:ATP binding"/>
    <property type="evidence" value="ECO:0007669"/>
    <property type="project" value="UniProtKB-KW"/>
</dbReference>
<evidence type="ECO:0000256" key="6">
    <source>
        <dbReference type="ARBA" id="ARBA00022840"/>
    </source>
</evidence>
<gene>
    <name evidence="10" type="ORF">ARHIZOSPH14_18410</name>
</gene>
<dbReference type="Pfam" id="PF00005">
    <property type="entry name" value="ABC_tran"/>
    <property type="match status" value="1"/>
</dbReference>
<keyword evidence="11" id="KW-1185">Reference proteome</keyword>
<dbReference type="SUPFAM" id="SSF52540">
    <property type="entry name" value="P-loop containing nucleoside triphosphate hydrolases"/>
    <property type="match status" value="1"/>
</dbReference>
<keyword evidence="6 10" id="KW-0067">ATP-binding</keyword>
<dbReference type="InterPro" id="IPR050086">
    <property type="entry name" value="MetN_ABC_transporter-like"/>
</dbReference>
<dbReference type="PROSITE" id="PS50893">
    <property type="entry name" value="ABC_TRANSPORTER_2"/>
    <property type="match status" value="1"/>
</dbReference>
<comment type="subcellular location">
    <subcellularLocation>
        <location evidence="1">Cell membrane</location>
        <topology evidence="1">Peripheral membrane protein</topology>
    </subcellularLocation>
</comment>
<dbReference type="PIRSF" id="PIRSF039085">
    <property type="entry name" value="ABC_ATPase_HisP"/>
    <property type="match status" value="1"/>
</dbReference>
<evidence type="ECO:0000256" key="7">
    <source>
        <dbReference type="ARBA" id="ARBA00022970"/>
    </source>
</evidence>
<evidence type="ECO:0000256" key="3">
    <source>
        <dbReference type="ARBA" id="ARBA00022448"/>
    </source>
</evidence>
<evidence type="ECO:0000313" key="10">
    <source>
        <dbReference type="EMBL" id="GLI27599.1"/>
    </source>
</evidence>
<dbReference type="EMBL" id="BSDP01000001">
    <property type="protein sequence ID" value="GLI27599.1"/>
    <property type="molecule type" value="Genomic_DNA"/>
</dbReference>
<dbReference type="InterPro" id="IPR017871">
    <property type="entry name" value="ABC_transporter-like_CS"/>
</dbReference>